<evidence type="ECO:0000313" key="2">
    <source>
        <dbReference type="Proteomes" id="UP000197535"/>
    </source>
</evidence>
<accession>A0A254TJW3</accession>
<proteinExistence type="predicted"/>
<organism evidence="1 2">
    <name type="scientific">Noviherbaspirillum denitrificans</name>
    <dbReference type="NCBI Taxonomy" id="1968433"/>
    <lineage>
        <taxon>Bacteria</taxon>
        <taxon>Pseudomonadati</taxon>
        <taxon>Pseudomonadota</taxon>
        <taxon>Betaproteobacteria</taxon>
        <taxon>Burkholderiales</taxon>
        <taxon>Oxalobacteraceae</taxon>
        <taxon>Noviherbaspirillum</taxon>
    </lineage>
</organism>
<comment type="caution">
    <text evidence="1">The sequence shown here is derived from an EMBL/GenBank/DDBJ whole genome shotgun (WGS) entry which is preliminary data.</text>
</comment>
<dbReference type="PIRSF" id="PIRSF028200">
    <property type="entry name" value="UCP028200"/>
    <property type="match status" value="1"/>
</dbReference>
<evidence type="ECO:0000313" key="1">
    <source>
        <dbReference type="EMBL" id="OWW22906.1"/>
    </source>
</evidence>
<keyword evidence="2" id="KW-1185">Reference proteome</keyword>
<dbReference type="Pfam" id="PF19795">
    <property type="entry name" value="DUF6279"/>
    <property type="match status" value="1"/>
</dbReference>
<evidence type="ECO:0008006" key="3">
    <source>
        <dbReference type="Google" id="ProtNLM"/>
    </source>
</evidence>
<dbReference type="EMBL" id="LSTO01000001">
    <property type="protein sequence ID" value="OWW22906.1"/>
    <property type="molecule type" value="Genomic_DNA"/>
</dbReference>
<dbReference type="Proteomes" id="UP000197535">
    <property type="component" value="Unassembled WGS sequence"/>
</dbReference>
<protein>
    <recommendedName>
        <fullName evidence="3">Lipoprotein</fullName>
    </recommendedName>
</protein>
<sequence length="278" mass="32465">MLALLLAGCSALRIGYANGDTFVYWWLDGYVDFTNEQKPWVKAHIDRLFDWHRKTQLRDYAQLFGQVQQRLQRGSMRPEDIREDFDAIRKRASAVLEKSVPELTDLALAIEPGQIAHLERKFASNNDKYRKEYLRGSVDDRQRLRFKNVMKQAEYWFGNFSDEQEAIIRKASDARPLDNDIWMAERLRRQQDMLQMLRKIHAEKPSREVVGKMIRDFIAHGFENFTYAEHKAFFDGSAEGMAQMIATIVNVATPEQKAHAVKRLQKLIEDCHELAAKT</sequence>
<reference evidence="1 2" key="1">
    <citation type="submission" date="2016-02" db="EMBL/GenBank/DDBJ databases">
        <authorList>
            <person name="Wen L."/>
            <person name="He K."/>
            <person name="Yang H."/>
        </authorList>
    </citation>
    <scope>NUCLEOTIDE SEQUENCE [LARGE SCALE GENOMIC DNA]</scope>
    <source>
        <strain evidence="1 2">TSA40</strain>
    </source>
</reference>
<gene>
    <name evidence="1" type="ORF">AYR66_16120</name>
</gene>
<dbReference type="InterPro" id="IPR016875">
    <property type="entry name" value="UCP028200"/>
</dbReference>
<dbReference type="AlphaFoldDB" id="A0A254TJW3"/>
<name>A0A254TJW3_9BURK</name>